<evidence type="ECO:0000256" key="1">
    <source>
        <dbReference type="ARBA" id="ARBA00005541"/>
    </source>
</evidence>
<feature type="region of interest" description="Disordered" evidence="2">
    <location>
        <begin position="1"/>
        <end position="33"/>
    </location>
</feature>
<evidence type="ECO:0000313" key="3">
    <source>
        <dbReference type="EMBL" id="TQL17716.1"/>
    </source>
</evidence>
<gene>
    <name evidence="3" type="ORF">FBY58_1319</name>
</gene>
<comment type="caution">
    <text evidence="3">The sequence shown here is derived from an EMBL/GenBank/DDBJ whole genome shotgun (WGS) entry which is preliminary data.</text>
</comment>
<accession>A0A542W2A9</accession>
<dbReference type="InterPro" id="IPR008863">
    <property type="entry name" value="Toxic_anion-R_TelA"/>
</dbReference>
<evidence type="ECO:0000256" key="2">
    <source>
        <dbReference type="SAM" id="MobiDB-lite"/>
    </source>
</evidence>
<dbReference type="Pfam" id="PF05816">
    <property type="entry name" value="TelA"/>
    <property type="match status" value="1"/>
</dbReference>
<feature type="region of interest" description="Disordered" evidence="2">
    <location>
        <begin position="382"/>
        <end position="421"/>
    </location>
</feature>
<reference evidence="3 4" key="1">
    <citation type="submission" date="2019-06" db="EMBL/GenBank/DDBJ databases">
        <title>Genome sequencing of Zymomonas mobilis strains for genetic engineering and biofuel applications.</title>
        <authorList>
            <person name="Teravest M."/>
        </authorList>
    </citation>
    <scope>NUCLEOTIDE SEQUENCE [LARGE SCALE GENOMIC DNA]</scope>
    <source>
        <strain evidence="3 4">AN0101</strain>
    </source>
</reference>
<dbReference type="EMBL" id="VFOF01000001">
    <property type="protein sequence ID" value="TQL17716.1"/>
    <property type="molecule type" value="Genomic_DNA"/>
</dbReference>
<evidence type="ECO:0000313" key="4">
    <source>
        <dbReference type="Proteomes" id="UP000316887"/>
    </source>
</evidence>
<proteinExistence type="inferred from homology"/>
<organism evidence="3 4">
    <name type="scientific">Zymomonas mobilis</name>
    <dbReference type="NCBI Taxonomy" id="542"/>
    <lineage>
        <taxon>Bacteria</taxon>
        <taxon>Pseudomonadati</taxon>
        <taxon>Pseudomonadota</taxon>
        <taxon>Alphaproteobacteria</taxon>
        <taxon>Sphingomonadales</taxon>
        <taxon>Zymomonadaceae</taxon>
        <taxon>Zymomonas</taxon>
    </lineage>
</organism>
<dbReference type="AlphaFoldDB" id="A0A542W2A9"/>
<protein>
    <submittedName>
        <fullName evidence="3">Uncharacterized protein YaaN involved in tellurite resistance</fullName>
    </submittedName>
</protein>
<comment type="similarity">
    <text evidence="1">Belongs to the TelA family.</text>
</comment>
<dbReference type="PANTHER" id="PTHR38432">
    <property type="entry name" value="TELA-LIKE PROTEIN SAOUHSC_01408"/>
    <property type="match status" value="1"/>
</dbReference>
<dbReference type="PANTHER" id="PTHR38432:SF1">
    <property type="entry name" value="TELA-LIKE PROTEIN SAOUHSC_01408"/>
    <property type="match status" value="1"/>
</dbReference>
<dbReference type="Proteomes" id="UP000316887">
    <property type="component" value="Unassembled WGS sequence"/>
</dbReference>
<dbReference type="RefSeq" id="WP_260432131.1">
    <property type="nucleotide sequence ID" value="NZ_VFOF01000001.1"/>
</dbReference>
<feature type="compositionally biased region" description="Low complexity" evidence="2">
    <location>
        <begin position="385"/>
        <end position="397"/>
    </location>
</feature>
<name>A0A542W2A9_ZYMMB</name>
<sequence>MVTENNAAGQTPDVDLKLTPPSPVPNVSAAKADGLVPLKEEQKSQLEAKVSGFIDDLVAENPNSPEFGKKVDSIINLGRNEIREAANQSNRFLDRPVKAMDGDGHVGSDLAQLRRVIEDLDPGKRGDLTAPKKIFGIIPFGNKLRDYFDSYKSAQSHITTILARLESGKDELLKDNAAIDVERQTLWATLERLEQMIYMAKTLDSQLEAKSHDLDISDPAKAKTLRESALFYVRQRVTDLLTQLAVSVQGYLALDLVRKNNVELVKGVDRASTTTVAALKTAVTVAQALTNQKLVLEQINALNSTTANIIDATGEMLKNQTGEIQKQAASATIPLDTLKRAFSNIYATMDSIDQYKVQALSSMKQTVEALSDEVEKSRGYIARAQGSSQSQDQTMQQMLGNEGNKSPETPAASGRDPFKPL</sequence>